<evidence type="ECO:0000313" key="9">
    <source>
        <dbReference type="Proteomes" id="UP000250369"/>
    </source>
</evidence>
<dbReference type="InterPro" id="IPR006176">
    <property type="entry name" value="3-OHacyl-CoA_DH_NAD-bd"/>
</dbReference>
<evidence type="ECO:0000256" key="5">
    <source>
        <dbReference type="PIRSR" id="PIRSR000105-2"/>
    </source>
</evidence>
<dbReference type="SUPFAM" id="SSF51735">
    <property type="entry name" value="NAD(P)-binding Rossmann-fold domains"/>
    <property type="match status" value="1"/>
</dbReference>
<feature type="binding site" evidence="5">
    <location>
        <position position="91"/>
    </location>
    <ligand>
        <name>NAD(+)</name>
        <dbReference type="ChEBI" id="CHEBI:57540"/>
    </ligand>
</feature>
<keyword evidence="3" id="KW-0560">Oxidoreductase</keyword>
<dbReference type="InterPro" id="IPR006180">
    <property type="entry name" value="3-OHacyl-CoA_DH_CS"/>
</dbReference>
<evidence type="ECO:0000259" key="7">
    <source>
        <dbReference type="Pfam" id="PF02737"/>
    </source>
</evidence>
<dbReference type="InterPro" id="IPR013328">
    <property type="entry name" value="6PGD_dom2"/>
</dbReference>
<feature type="binding site" evidence="5">
    <location>
        <position position="118"/>
    </location>
    <ligand>
        <name>NAD(+)</name>
        <dbReference type="ChEBI" id="CHEBI:57540"/>
    </ligand>
</feature>
<comment type="similarity">
    <text evidence="2">Belongs to the 3-hydroxyacyl-CoA dehydrogenase family.</text>
</comment>
<feature type="domain" description="3-hydroxyacyl-CoA dehydrogenase NAD binding" evidence="7">
    <location>
        <begin position="6"/>
        <end position="183"/>
    </location>
</feature>
<dbReference type="Gene3D" id="3.40.50.720">
    <property type="entry name" value="NAD(P)-binding Rossmann-like Domain"/>
    <property type="match status" value="1"/>
</dbReference>
<dbReference type="PANTHER" id="PTHR48075">
    <property type="entry name" value="3-HYDROXYACYL-COA DEHYDROGENASE FAMILY PROTEIN"/>
    <property type="match status" value="1"/>
</dbReference>
<feature type="binding site" evidence="5">
    <location>
        <begin position="11"/>
        <end position="16"/>
    </location>
    <ligand>
        <name>NAD(+)</name>
        <dbReference type="ChEBI" id="CHEBI:57540"/>
    </ligand>
</feature>
<dbReference type="PANTHER" id="PTHR48075:SF5">
    <property type="entry name" value="3-HYDROXYBUTYRYL-COA DEHYDROGENASE"/>
    <property type="match status" value="1"/>
</dbReference>
<dbReference type="SUPFAM" id="SSF48179">
    <property type="entry name" value="6-phosphogluconate dehydrogenase C-terminal domain-like"/>
    <property type="match status" value="1"/>
</dbReference>
<dbReference type="PROSITE" id="PS00067">
    <property type="entry name" value="3HCDH"/>
    <property type="match status" value="1"/>
</dbReference>
<dbReference type="InterPro" id="IPR036291">
    <property type="entry name" value="NAD(P)-bd_dom_sf"/>
</dbReference>
<evidence type="ECO:0000256" key="4">
    <source>
        <dbReference type="PIRSR" id="PIRSR000105-1"/>
    </source>
</evidence>
<dbReference type="EMBL" id="QMFB01000003">
    <property type="protein sequence ID" value="RAV21773.1"/>
    <property type="molecule type" value="Genomic_DNA"/>
</dbReference>
<organism evidence="8 9">
    <name type="scientific">Paenibacillus contaminans</name>
    <dbReference type="NCBI Taxonomy" id="450362"/>
    <lineage>
        <taxon>Bacteria</taxon>
        <taxon>Bacillati</taxon>
        <taxon>Bacillota</taxon>
        <taxon>Bacilli</taxon>
        <taxon>Bacillales</taxon>
        <taxon>Paenibacillaceae</taxon>
        <taxon>Paenibacillus</taxon>
    </lineage>
</organism>
<dbReference type="AlphaFoldDB" id="A0A329MSW3"/>
<comment type="caution">
    <text evidence="8">The sequence shown here is derived from an EMBL/GenBank/DDBJ whole genome shotgun (WGS) entry which is preliminary data.</text>
</comment>
<evidence type="ECO:0000313" key="8">
    <source>
        <dbReference type="EMBL" id="RAV21773.1"/>
    </source>
</evidence>
<dbReference type="Gene3D" id="1.10.1040.10">
    <property type="entry name" value="N-(1-d-carboxylethyl)-l-norvaline Dehydrogenase, domain 2"/>
    <property type="match status" value="1"/>
</dbReference>
<dbReference type="InterPro" id="IPR008927">
    <property type="entry name" value="6-PGluconate_DH-like_C_sf"/>
</dbReference>
<gene>
    <name evidence="8" type="ORF">DQG23_06855</name>
</gene>
<dbReference type="InterPro" id="IPR022694">
    <property type="entry name" value="3-OHacyl-CoA_DH"/>
</dbReference>
<dbReference type="Pfam" id="PF00725">
    <property type="entry name" value="3HCDH"/>
    <property type="match status" value="1"/>
</dbReference>
<dbReference type="OrthoDB" id="9815331at2"/>
<feature type="site" description="Important for catalytic activity" evidence="4">
    <location>
        <position position="139"/>
    </location>
</feature>
<dbReference type="GO" id="GO:0006072">
    <property type="term" value="P:glycerol-3-phosphate metabolic process"/>
    <property type="evidence" value="ECO:0007669"/>
    <property type="project" value="InterPro"/>
</dbReference>
<dbReference type="PIRSF" id="PIRSF000105">
    <property type="entry name" value="HCDH"/>
    <property type="match status" value="1"/>
</dbReference>
<dbReference type="UniPathway" id="UPA00863"/>
<proteinExistence type="inferred from homology"/>
<feature type="binding site" evidence="5">
    <location>
        <position position="142"/>
    </location>
    <ligand>
        <name>NAD(+)</name>
        <dbReference type="ChEBI" id="CHEBI:57540"/>
    </ligand>
</feature>
<feature type="domain" description="3-hydroxyacyl-CoA dehydrogenase C-terminal" evidence="6">
    <location>
        <begin position="186"/>
        <end position="283"/>
    </location>
</feature>
<dbReference type="InterPro" id="IPR006168">
    <property type="entry name" value="G3P_DH_NAD-dep"/>
</dbReference>
<dbReference type="InterPro" id="IPR006108">
    <property type="entry name" value="3HC_DH_C"/>
</dbReference>
<dbReference type="GO" id="GO:0019605">
    <property type="term" value="P:butyrate metabolic process"/>
    <property type="evidence" value="ECO:0007669"/>
    <property type="project" value="UniProtKB-UniPathway"/>
</dbReference>
<protein>
    <submittedName>
        <fullName evidence="8">3-hydroxyacyl-CoA dehydrogenase family protein</fullName>
    </submittedName>
</protein>
<comment type="pathway">
    <text evidence="1">Lipid metabolism; butanoate metabolism.</text>
</comment>
<dbReference type="GO" id="GO:0016616">
    <property type="term" value="F:oxidoreductase activity, acting on the CH-OH group of donors, NAD or NADP as acceptor"/>
    <property type="evidence" value="ECO:0007669"/>
    <property type="project" value="InterPro"/>
</dbReference>
<accession>A0A329MSW3</accession>
<dbReference type="Pfam" id="PF02737">
    <property type="entry name" value="3HCDH_N"/>
    <property type="match status" value="1"/>
</dbReference>
<keyword evidence="9" id="KW-1185">Reference proteome</keyword>
<dbReference type="RefSeq" id="WP_113030086.1">
    <property type="nucleotide sequence ID" value="NZ_QMFB01000003.1"/>
</dbReference>
<dbReference type="GO" id="GO:0070403">
    <property type="term" value="F:NAD+ binding"/>
    <property type="evidence" value="ECO:0007669"/>
    <property type="project" value="InterPro"/>
</dbReference>
<dbReference type="Proteomes" id="UP000250369">
    <property type="component" value="Unassembled WGS sequence"/>
</dbReference>
<feature type="binding site" evidence="5">
    <location>
        <position position="96"/>
    </location>
    <ligand>
        <name>NAD(+)</name>
        <dbReference type="ChEBI" id="CHEBI:57540"/>
    </ligand>
</feature>
<feature type="binding site" evidence="5">
    <location>
        <position position="34"/>
    </location>
    <ligand>
        <name>NAD(+)</name>
        <dbReference type="ChEBI" id="CHEBI:57540"/>
    </ligand>
</feature>
<reference evidence="8 9" key="1">
    <citation type="journal article" date="2009" name="Int. J. Syst. Evol. Microbiol.">
        <title>Paenibacillus contaminans sp. nov., isolated from a contaminated laboratory plate.</title>
        <authorList>
            <person name="Chou J.H."/>
            <person name="Lee J.H."/>
            <person name="Lin M.C."/>
            <person name="Chang P.S."/>
            <person name="Arun A.B."/>
            <person name="Young C.C."/>
            <person name="Chen W.M."/>
        </authorList>
    </citation>
    <scope>NUCLEOTIDE SEQUENCE [LARGE SCALE GENOMIC DNA]</scope>
    <source>
        <strain evidence="8 9">CKOBP-6</strain>
    </source>
</reference>
<evidence type="ECO:0000256" key="2">
    <source>
        <dbReference type="ARBA" id="ARBA00009463"/>
    </source>
</evidence>
<dbReference type="PRINTS" id="PR00077">
    <property type="entry name" value="GPDHDRGNASE"/>
</dbReference>
<evidence type="ECO:0000256" key="3">
    <source>
        <dbReference type="ARBA" id="ARBA00023002"/>
    </source>
</evidence>
<keyword evidence="5" id="KW-0520">NAD</keyword>
<feature type="binding site" evidence="5">
    <location>
        <position position="276"/>
    </location>
    <ligand>
        <name>NAD(+)</name>
        <dbReference type="ChEBI" id="CHEBI:57540"/>
    </ligand>
</feature>
<evidence type="ECO:0000259" key="6">
    <source>
        <dbReference type="Pfam" id="PF00725"/>
    </source>
</evidence>
<sequence>MHRFQNIAVLGSGTMGHGIAMLLAANGLQVSIYDPSSEALAAARRHIAAKLPSLETGHNGVQPQLADTIRYTANLQEAAADADLIFEAVPERIEIKRELFGRLETMVKQTAVIASNTSSYSLETLIEGRKFADRMIIAHFFNPAHLVPLVELVRHAAVPAAIVEEVAALLRDCGKTPVILQKDIPGFIANRLQAAVLREASYLLACGVADAKQIDLAMTAGPGLRWALNGPFEIADFGGLDVWEKVCASLFPKLSGEDSAPAVIREKVSEGKLGIKSGEGIFPYDREEGAGLPGLVEAREQALQRMLRAKQN</sequence>
<name>A0A329MSW3_9BACL</name>
<evidence type="ECO:0000256" key="1">
    <source>
        <dbReference type="ARBA" id="ARBA00005086"/>
    </source>
</evidence>